<keyword evidence="1" id="KW-0472">Membrane</keyword>
<proteinExistence type="predicted"/>
<accession>A0A1U9NHH8</accession>
<sequence length="283" mass="32255">MKKLQLVVYLSLVILVGIIAGLSLRKNFGEKLYDMLDASIFFEISDRQFSDPELMNNVPSKSFASEKIKVRLKADPLMESETEVFREISLNVPLEPEEENGDLMYAFDSDMFRFSVTAEGTLPALIEVVEEQLKNYDVSYDPKWFVHVRSKLVSESDESLFLKGMSIDTEDIRADSPEQALYNAVLYESVRIFIRRKEVKLIEEGSNHLYIFPKFHRPNISILWYLFEDEKGLCSGGFTYKHEHGYSQDSIREAAGYLKTILQLDEKAGKGAVDSSGSASVEL</sequence>
<dbReference type="AlphaFoldDB" id="A0A1U9NHH8"/>
<evidence type="ECO:0000313" key="3">
    <source>
        <dbReference type="Proteomes" id="UP000189674"/>
    </source>
</evidence>
<reference evidence="3" key="1">
    <citation type="submission" date="2017-02" db="EMBL/GenBank/DDBJ databases">
        <title>Comparative genomics and description of representatives of a novel lineage of planctomycetes thriving in anoxic sediments.</title>
        <authorList>
            <person name="Spring S."/>
            <person name="Bunk B."/>
            <person name="Sproer C."/>
        </authorList>
    </citation>
    <scope>NUCLEOTIDE SEQUENCE [LARGE SCALE GENOMIC DNA]</scope>
    <source>
        <strain evidence="3">ST-NAGAB-D1</strain>
    </source>
</reference>
<keyword evidence="1" id="KW-1133">Transmembrane helix</keyword>
<gene>
    <name evidence="2" type="ORF">STSP2_00370</name>
</gene>
<keyword evidence="3" id="KW-1185">Reference proteome</keyword>
<organism evidence="2 3">
    <name type="scientific">Anaerohalosphaera lusitana</name>
    <dbReference type="NCBI Taxonomy" id="1936003"/>
    <lineage>
        <taxon>Bacteria</taxon>
        <taxon>Pseudomonadati</taxon>
        <taxon>Planctomycetota</taxon>
        <taxon>Phycisphaerae</taxon>
        <taxon>Sedimentisphaerales</taxon>
        <taxon>Anaerohalosphaeraceae</taxon>
        <taxon>Anaerohalosphaera</taxon>
    </lineage>
</organism>
<evidence type="ECO:0000256" key="1">
    <source>
        <dbReference type="SAM" id="Phobius"/>
    </source>
</evidence>
<keyword evidence="1" id="KW-0812">Transmembrane</keyword>
<dbReference type="EMBL" id="CP019791">
    <property type="protein sequence ID" value="AQT67227.1"/>
    <property type="molecule type" value="Genomic_DNA"/>
</dbReference>
<dbReference type="Proteomes" id="UP000189674">
    <property type="component" value="Chromosome"/>
</dbReference>
<dbReference type="KEGG" id="alus:STSP2_00370"/>
<dbReference type="RefSeq" id="WP_146659306.1">
    <property type="nucleotide sequence ID" value="NZ_CP019791.1"/>
</dbReference>
<feature type="transmembrane region" description="Helical" evidence="1">
    <location>
        <begin position="6"/>
        <end position="24"/>
    </location>
</feature>
<name>A0A1U9NHH8_9BACT</name>
<protein>
    <submittedName>
        <fullName evidence="2">Uncharacterized protein</fullName>
    </submittedName>
</protein>
<evidence type="ECO:0000313" key="2">
    <source>
        <dbReference type="EMBL" id="AQT67227.1"/>
    </source>
</evidence>